<comment type="caution">
    <text evidence="1">The sequence shown here is derived from an EMBL/GenBank/DDBJ whole genome shotgun (WGS) entry which is preliminary data.</text>
</comment>
<organism evidence="1 2">
    <name type="scientific">Streptomyces netropsis</name>
    <name type="common">Streptoverticillium netropsis</name>
    <dbReference type="NCBI Taxonomy" id="55404"/>
    <lineage>
        <taxon>Bacteria</taxon>
        <taxon>Bacillati</taxon>
        <taxon>Actinomycetota</taxon>
        <taxon>Actinomycetes</taxon>
        <taxon>Kitasatosporales</taxon>
        <taxon>Streptomycetaceae</taxon>
        <taxon>Streptomyces</taxon>
    </lineage>
</organism>
<dbReference type="EMBL" id="JACHJG010000002">
    <property type="protein sequence ID" value="MBB4885436.1"/>
    <property type="molecule type" value="Genomic_DNA"/>
</dbReference>
<name>A0A7W7L991_STRNE</name>
<dbReference type="AlphaFoldDB" id="A0A7W7L991"/>
<dbReference type="Proteomes" id="UP000556436">
    <property type="component" value="Unassembled WGS sequence"/>
</dbReference>
<keyword evidence="2" id="KW-1185">Reference proteome</keyword>
<accession>A0A7W7L991</accession>
<reference evidence="1 2" key="1">
    <citation type="submission" date="2020-08" db="EMBL/GenBank/DDBJ databases">
        <title>Genomic Encyclopedia of Type Strains, Phase III (KMG-III): the genomes of soil and plant-associated and newly described type strains.</title>
        <authorList>
            <person name="Whitman W."/>
        </authorList>
    </citation>
    <scope>NUCLEOTIDE SEQUENCE [LARGE SCALE GENOMIC DNA]</scope>
    <source>
        <strain evidence="1 2">CECT 3265</strain>
    </source>
</reference>
<gene>
    <name evidence="1" type="ORF">FHS38_001464</name>
</gene>
<evidence type="ECO:0000313" key="2">
    <source>
        <dbReference type="Proteomes" id="UP000556436"/>
    </source>
</evidence>
<sequence length="31" mass="3485">MHARFANADANCRVELVRIDATCVQSPLLNR</sequence>
<protein>
    <submittedName>
        <fullName evidence="1">Uncharacterized protein</fullName>
    </submittedName>
</protein>
<proteinExistence type="predicted"/>
<evidence type="ECO:0000313" key="1">
    <source>
        <dbReference type="EMBL" id="MBB4885436.1"/>
    </source>
</evidence>